<dbReference type="EMBL" id="JAENII010000008">
    <property type="protein sequence ID" value="MBK1827671.1"/>
    <property type="molecule type" value="Genomic_DNA"/>
</dbReference>
<organism evidence="2 3">
    <name type="scientific">Haloferula rosea</name>
    <dbReference type="NCBI Taxonomy" id="490093"/>
    <lineage>
        <taxon>Bacteria</taxon>
        <taxon>Pseudomonadati</taxon>
        <taxon>Verrucomicrobiota</taxon>
        <taxon>Verrucomicrobiia</taxon>
        <taxon>Verrucomicrobiales</taxon>
        <taxon>Verrucomicrobiaceae</taxon>
        <taxon>Haloferula</taxon>
    </lineage>
</organism>
<keyword evidence="1" id="KW-1133">Transmembrane helix</keyword>
<feature type="transmembrane region" description="Helical" evidence="1">
    <location>
        <begin position="21"/>
        <end position="41"/>
    </location>
</feature>
<keyword evidence="1" id="KW-0812">Transmembrane</keyword>
<protein>
    <submittedName>
        <fullName evidence="2">Uncharacterized protein</fullName>
    </submittedName>
</protein>
<gene>
    <name evidence="2" type="ORF">JIN81_11625</name>
</gene>
<comment type="caution">
    <text evidence="2">The sequence shown here is derived from an EMBL/GenBank/DDBJ whole genome shotgun (WGS) entry which is preliminary data.</text>
</comment>
<name>A0A934VG32_9BACT</name>
<reference evidence="2" key="1">
    <citation type="submission" date="2021-01" db="EMBL/GenBank/DDBJ databases">
        <title>Modified the classification status of verrucomicrobia.</title>
        <authorList>
            <person name="Feng X."/>
        </authorList>
    </citation>
    <scope>NUCLEOTIDE SEQUENCE</scope>
    <source>
        <strain evidence="2">KCTC 22201</strain>
    </source>
</reference>
<evidence type="ECO:0000313" key="2">
    <source>
        <dbReference type="EMBL" id="MBK1827671.1"/>
    </source>
</evidence>
<dbReference type="AlphaFoldDB" id="A0A934VG32"/>
<keyword evidence="1" id="KW-0472">Membrane</keyword>
<evidence type="ECO:0000313" key="3">
    <source>
        <dbReference type="Proteomes" id="UP000658278"/>
    </source>
</evidence>
<accession>A0A934VG32</accession>
<dbReference type="RefSeq" id="WP_200279476.1">
    <property type="nucleotide sequence ID" value="NZ_JAENII010000008.1"/>
</dbReference>
<evidence type="ECO:0000256" key="1">
    <source>
        <dbReference type="SAM" id="Phobius"/>
    </source>
</evidence>
<proteinExistence type="predicted"/>
<keyword evidence="3" id="KW-1185">Reference proteome</keyword>
<sequence length="249" mass="28132">MPKKKDAPTWKRKPHFYWWTLANALAICAAILSWVLCLHVFGHPEIPKNYELLKRLDLAKPAVGFELQKAPPGNAADPRALYRRYAELDDLSTQRLNRGLLRNYLTELPEPGLIQYIEGNFKITHVRELSEDDLFHPGFVVRARAMVRPDEFSEAAPWPVTIDYLFPTQNASAADWFQPGDQLAVSKVPNCALLLHVTRTQTEDTPLVRLTVVPIAMGDYKIGKNRSFTISTPTELNPSAPFPVFPEGS</sequence>
<dbReference type="Proteomes" id="UP000658278">
    <property type="component" value="Unassembled WGS sequence"/>
</dbReference>